<dbReference type="SUPFAM" id="SSF55347">
    <property type="entry name" value="Glyceraldehyde-3-phosphate dehydrogenase-like, C-terminal domain"/>
    <property type="match status" value="1"/>
</dbReference>
<gene>
    <name evidence="2" type="ORF">FHS57_000387</name>
</gene>
<dbReference type="Pfam" id="PF01408">
    <property type="entry name" value="GFO_IDH_MocA"/>
    <property type="match status" value="1"/>
</dbReference>
<dbReference type="InterPro" id="IPR036291">
    <property type="entry name" value="NAD(P)-bd_dom_sf"/>
</dbReference>
<dbReference type="Gene3D" id="3.40.50.720">
    <property type="entry name" value="NAD(P)-binding Rossmann-like Domain"/>
    <property type="match status" value="1"/>
</dbReference>
<dbReference type="AlphaFoldDB" id="A0A7W5ZFZ6"/>
<reference evidence="2 3" key="1">
    <citation type="submission" date="2020-08" db="EMBL/GenBank/DDBJ databases">
        <title>Genomic Encyclopedia of Type Strains, Phase IV (KMG-IV): sequencing the most valuable type-strain genomes for metagenomic binning, comparative biology and taxonomic classification.</title>
        <authorList>
            <person name="Goeker M."/>
        </authorList>
    </citation>
    <scope>NUCLEOTIDE SEQUENCE [LARGE SCALE GENOMIC DNA]</scope>
    <source>
        <strain evidence="2 3">DSM 17976</strain>
    </source>
</reference>
<accession>A0A7W5ZFZ6</accession>
<dbReference type="PANTHER" id="PTHR43377">
    <property type="entry name" value="BILIVERDIN REDUCTASE A"/>
    <property type="match status" value="1"/>
</dbReference>
<dbReference type="EMBL" id="JACIBY010000001">
    <property type="protein sequence ID" value="MBB3836405.1"/>
    <property type="molecule type" value="Genomic_DNA"/>
</dbReference>
<dbReference type="Gene3D" id="3.30.360.10">
    <property type="entry name" value="Dihydrodipicolinate Reductase, domain 2"/>
    <property type="match status" value="1"/>
</dbReference>
<comment type="caution">
    <text evidence="2">The sequence shown here is derived from an EMBL/GenBank/DDBJ whole genome shotgun (WGS) entry which is preliminary data.</text>
</comment>
<name>A0A7W5ZFZ6_9BACT</name>
<evidence type="ECO:0000313" key="2">
    <source>
        <dbReference type="EMBL" id="MBB3836405.1"/>
    </source>
</evidence>
<proteinExistence type="predicted"/>
<dbReference type="GO" id="GO:0000166">
    <property type="term" value="F:nucleotide binding"/>
    <property type="evidence" value="ECO:0007669"/>
    <property type="project" value="InterPro"/>
</dbReference>
<organism evidence="2 3">
    <name type="scientific">Runella defluvii</name>
    <dbReference type="NCBI Taxonomy" id="370973"/>
    <lineage>
        <taxon>Bacteria</taxon>
        <taxon>Pseudomonadati</taxon>
        <taxon>Bacteroidota</taxon>
        <taxon>Cytophagia</taxon>
        <taxon>Cytophagales</taxon>
        <taxon>Spirosomataceae</taxon>
        <taxon>Runella</taxon>
    </lineage>
</organism>
<protein>
    <submittedName>
        <fullName evidence="2">Putative dehydrogenase</fullName>
    </submittedName>
</protein>
<dbReference type="RefSeq" id="WP_183971162.1">
    <property type="nucleotide sequence ID" value="NZ_JACIBY010000001.1"/>
</dbReference>
<evidence type="ECO:0000259" key="1">
    <source>
        <dbReference type="Pfam" id="PF01408"/>
    </source>
</evidence>
<keyword evidence="3" id="KW-1185">Reference proteome</keyword>
<dbReference type="InterPro" id="IPR051450">
    <property type="entry name" value="Gfo/Idh/MocA_Oxidoreductases"/>
</dbReference>
<feature type="domain" description="Gfo/Idh/MocA-like oxidoreductase N-terminal" evidence="1">
    <location>
        <begin position="2"/>
        <end position="97"/>
    </location>
</feature>
<dbReference type="SUPFAM" id="SSF51735">
    <property type="entry name" value="NAD(P)-binding Rossmann-fold domains"/>
    <property type="match status" value="1"/>
</dbReference>
<evidence type="ECO:0000313" key="3">
    <source>
        <dbReference type="Proteomes" id="UP000541352"/>
    </source>
</evidence>
<dbReference type="PANTHER" id="PTHR43377:SF6">
    <property type="entry name" value="GFO_IDH_MOCA-LIKE OXIDOREDUCTASE N-TERMINAL DOMAIN-CONTAINING PROTEIN"/>
    <property type="match status" value="1"/>
</dbReference>
<sequence>MTIGLIGAGIWGKNIIRELSNLAVDIKIFDPNPEAKKDYPHFFVDSLDDLHTADGIVLASPSVTHRSILEQIVPWGIPVFIEKPLVTSLEDAIALKKFEDYPLFMMHIWRYHAGVQLLGQLARTKELGEITALYTHRCNWTSPRTDTDSIWNLAPHDLTIALEILGYIPAPRSAVIEWHGTNARGMTALLGHSPFVQIEVSNRFADKRREIRLHGTKGIAILADEKVDYIEIFYGDECSYPTPNNSEKRFFDTTPPLRKELEAFLAYLRGGSPPISTFQEGITTIEVLTALYTLGATTC</sequence>
<dbReference type="Proteomes" id="UP000541352">
    <property type="component" value="Unassembled WGS sequence"/>
</dbReference>
<dbReference type="InterPro" id="IPR000683">
    <property type="entry name" value="Gfo/Idh/MocA-like_OxRdtase_N"/>
</dbReference>